<dbReference type="EMBL" id="LRGB01003147">
    <property type="protein sequence ID" value="KZS03989.1"/>
    <property type="molecule type" value="Genomic_DNA"/>
</dbReference>
<feature type="non-terminal residue" evidence="1">
    <location>
        <position position="1"/>
    </location>
</feature>
<proteinExistence type="predicted"/>
<sequence>ALEKLVLKAEQFENEQGTSLSKYFGQPGNTDDIFDSIVKPSRLADGELEKQGLQKCGCSITVVFTTSP</sequence>
<dbReference type="Proteomes" id="UP000076858">
    <property type="component" value="Unassembled WGS sequence"/>
</dbReference>
<reference evidence="1 2" key="1">
    <citation type="submission" date="2016-03" db="EMBL/GenBank/DDBJ databases">
        <title>EvidentialGene: Evidence-directed Construction of Genes on Genomes.</title>
        <authorList>
            <person name="Gilbert D.G."/>
            <person name="Choi J.-H."/>
            <person name="Mockaitis K."/>
            <person name="Colbourne J."/>
            <person name="Pfrender M."/>
        </authorList>
    </citation>
    <scope>NUCLEOTIDE SEQUENCE [LARGE SCALE GENOMIC DNA]</scope>
    <source>
        <strain evidence="1 2">Xinb3</strain>
        <tissue evidence="1">Complete organism</tissue>
    </source>
</reference>
<dbReference type="OrthoDB" id="428342at2759"/>
<accession>A0A164LCM5</accession>
<comment type="caution">
    <text evidence="1">The sequence shown here is derived from an EMBL/GenBank/DDBJ whole genome shotgun (WGS) entry which is preliminary data.</text>
</comment>
<dbReference type="AlphaFoldDB" id="A0A164LCM5"/>
<evidence type="ECO:0000313" key="1">
    <source>
        <dbReference type="EMBL" id="KZS03989.1"/>
    </source>
</evidence>
<organism evidence="1 2">
    <name type="scientific">Daphnia magna</name>
    <dbReference type="NCBI Taxonomy" id="35525"/>
    <lineage>
        <taxon>Eukaryota</taxon>
        <taxon>Metazoa</taxon>
        <taxon>Ecdysozoa</taxon>
        <taxon>Arthropoda</taxon>
        <taxon>Crustacea</taxon>
        <taxon>Branchiopoda</taxon>
        <taxon>Diplostraca</taxon>
        <taxon>Cladocera</taxon>
        <taxon>Anomopoda</taxon>
        <taxon>Daphniidae</taxon>
        <taxon>Daphnia</taxon>
    </lineage>
</organism>
<gene>
    <name evidence="1" type="ORF">APZ42_033156</name>
</gene>
<evidence type="ECO:0000313" key="2">
    <source>
        <dbReference type="Proteomes" id="UP000076858"/>
    </source>
</evidence>
<name>A0A164LCM5_9CRUS</name>
<keyword evidence="2" id="KW-1185">Reference proteome</keyword>
<protein>
    <submittedName>
        <fullName evidence="1">Putative Tetratricopeptide repeat protein</fullName>
    </submittedName>
</protein>